<evidence type="ECO:0000313" key="7">
    <source>
        <dbReference type="Proteomes" id="UP000007241"/>
    </source>
</evidence>
<dbReference type="Proteomes" id="UP000007241">
    <property type="component" value="Unassembled WGS sequence"/>
</dbReference>
<dbReference type="FunCoup" id="F4NWQ5">
    <property type="interactions" value="185"/>
</dbReference>
<dbReference type="GO" id="GO:0005634">
    <property type="term" value="C:nucleus"/>
    <property type="evidence" value="ECO:0000318"/>
    <property type="project" value="GO_Central"/>
</dbReference>
<dbReference type="GO" id="GO:0005524">
    <property type="term" value="F:ATP binding"/>
    <property type="evidence" value="ECO:0007669"/>
    <property type="project" value="UniProtKB-UniRule"/>
</dbReference>
<comment type="catalytic activity">
    <reaction evidence="1">
        <text>ATP + (ribonucleotide)n-3'-hydroxyl + 5'-phospho-(ribonucleotide)m = (ribonucleotide)n+m + AMP + diphosphate.</text>
        <dbReference type="EC" id="6.5.1.3"/>
    </reaction>
</comment>
<dbReference type="HOGENOM" id="CLU_010316_1_0_1"/>
<dbReference type="GO" id="GO:0006388">
    <property type="term" value="P:tRNA splicing, via endonucleolytic cleavage and ligation"/>
    <property type="evidence" value="ECO:0000318"/>
    <property type="project" value="GO_Central"/>
</dbReference>
<dbReference type="RefSeq" id="XP_006676824.1">
    <property type="nucleotide sequence ID" value="XM_006676761.1"/>
</dbReference>
<gene>
    <name evidence="6" type="ORF">BATDEDRAFT_34495</name>
</gene>
<dbReference type="InterPro" id="IPR015965">
    <property type="entry name" value="tRNA_lig_PDEase"/>
</dbReference>
<dbReference type="Pfam" id="PF09511">
    <property type="entry name" value="RNA_lig_T4_1"/>
    <property type="match status" value="1"/>
</dbReference>
<dbReference type="EMBL" id="GL882880">
    <property type="protein sequence ID" value="EGF82865.1"/>
    <property type="molecule type" value="Genomic_DNA"/>
</dbReference>
<feature type="domain" description="tRNA ligase phosphodiesterase" evidence="3">
    <location>
        <begin position="601"/>
        <end position="860"/>
    </location>
</feature>
<evidence type="ECO:0000259" key="3">
    <source>
        <dbReference type="Pfam" id="PF08302"/>
    </source>
</evidence>
<dbReference type="GeneID" id="18240463"/>
<dbReference type="OMA" id="FHITLCH"/>
<dbReference type="PANTHER" id="PTHR32004">
    <property type="entry name" value="TRNA LIGASE"/>
    <property type="match status" value="1"/>
</dbReference>
<evidence type="ECO:0000256" key="2">
    <source>
        <dbReference type="PIRSR" id="PIRSR019634-50"/>
    </source>
</evidence>
<dbReference type="PIRSF" id="PIRSF019634">
    <property type="entry name" value="tRNA_lig_yeast"/>
    <property type="match status" value="1"/>
</dbReference>
<dbReference type="GO" id="GO:0008081">
    <property type="term" value="F:phosphoric diester hydrolase activity"/>
    <property type="evidence" value="ECO:0007669"/>
    <property type="project" value="InterPro"/>
</dbReference>
<evidence type="ECO:0000256" key="1">
    <source>
        <dbReference type="PIRNR" id="PIRNR019634"/>
    </source>
</evidence>
<reference evidence="6 7" key="1">
    <citation type="submission" date="2009-12" db="EMBL/GenBank/DDBJ databases">
        <title>The draft genome of Batrachochytrium dendrobatidis.</title>
        <authorList>
            <consortium name="US DOE Joint Genome Institute (JGI-PGF)"/>
            <person name="Kuo A."/>
            <person name="Salamov A."/>
            <person name="Schmutz J."/>
            <person name="Lucas S."/>
            <person name="Pitluck S."/>
            <person name="Rosenblum E."/>
            <person name="Stajich J."/>
            <person name="Eisen M."/>
            <person name="Grigoriev I.V."/>
        </authorList>
    </citation>
    <scope>NUCLEOTIDE SEQUENCE [LARGE SCALE GENOMIC DNA]</scope>
    <source>
        <strain evidence="7">JAM81 / FGSC 10211</strain>
    </source>
</reference>
<organism evidence="6 7">
    <name type="scientific">Batrachochytrium dendrobatidis (strain JAM81 / FGSC 10211)</name>
    <name type="common">Frog chytrid fungus</name>
    <dbReference type="NCBI Taxonomy" id="684364"/>
    <lineage>
        <taxon>Eukaryota</taxon>
        <taxon>Fungi</taxon>
        <taxon>Fungi incertae sedis</taxon>
        <taxon>Chytridiomycota</taxon>
        <taxon>Chytridiomycota incertae sedis</taxon>
        <taxon>Chytridiomycetes</taxon>
        <taxon>Rhizophydiales</taxon>
        <taxon>Rhizophydiales incertae sedis</taxon>
        <taxon>Batrachochytrium</taxon>
    </lineage>
</organism>
<dbReference type="InterPro" id="IPR015966">
    <property type="entry name" value="tRNA_lig_kin_fungi"/>
</dbReference>
<dbReference type="OrthoDB" id="276239at2759"/>
<protein>
    <recommendedName>
        <fullName evidence="1">tRNA ligase</fullName>
        <ecNumber evidence="1">6.5.1.3</ecNumber>
    </recommendedName>
</protein>
<evidence type="ECO:0000259" key="5">
    <source>
        <dbReference type="Pfam" id="PF09511"/>
    </source>
</evidence>
<keyword evidence="1" id="KW-0819">tRNA processing</keyword>
<dbReference type="InParanoid" id="F4NWQ5"/>
<dbReference type="InterPro" id="IPR012387">
    <property type="entry name" value="Trl1_fun"/>
</dbReference>
<feature type="active site" description="N6-AMP-lysine intermediate" evidence="2">
    <location>
        <position position="124"/>
    </location>
</feature>
<proteinExistence type="inferred from homology"/>
<dbReference type="AlphaFoldDB" id="F4NWQ5"/>
<dbReference type="PANTHER" id="PTHR32004:SF1">
    <property type="entry name" value="TRNA LIGASE"/>
    <property type="match status" value="1"/>
</dbReference>
<dbReference type="EC" id="6.5.1.3" evidence="1"/>
<dbReference type="InterPro" id="IPR027417">
    <property type="entry name" value="P-loop_NTPase"/>
</dbReference>
<dbReference type="Pfam" id="PF08302">
    <property type="entry name" value="tRNA_lig_CPD"/>
    <property type="match status" value="1"/>
</dbReference>
<keyword evidence="7" id="KW-1185">Reference proteome</keyword>
<feature type="domain" description="T4 RNA ligase 1-like N-terminal" evidence="5">
    <location>
        <begin position="71"/>
        <end position="311"/>
    </location>
</feature>
<evidence type="ECO:0000259" key="4">
    <source>
        <dbReference type="Pfam" id="PF08303"/>
    </source>
</evidence>
<dbReference type="Gene3D" id="3.40.50.300">
    <property type="entry name" value="P-loop containing nucleotide triphosphate hydrolases"/>
    <property type="match status" value="1"/>
</dbReference>
<name>F4NWQ5_BATDJ</name>
<dbReference type="SUPFAM" id="SSF52540">
    <property type="entry name" value="P-loop containing nucleoside triphosphate hydrolases"/>
    <property type="match status" value="1"/>
</dbReference>
<accession>F4NWQ5</accession>
<dbReference type="GO" id="GO:0003972">
    <property type="term" value="F:RNA ligase (ATP) activity"/>
    <property type="evidence" value="ECO:0000318"/>
    <property type="project" value="GO_Central"/>
</dbReference>
<dbReference type="InterPro" id="IPR019039">
    <property type="entry name" value="T4-Rnl1-like_N"/>
</dbReference>
<dbReference type="GO" id="GO:0051730">
    <property type="term" value="F:GTP-dependent polyribonucleotide 5'-hydroxyl-kinase activity"/>
    <property type="evidence" value="ECO:0007669"/>
    <property type="project" value="InterPro"/>
</dbReference>
<evidence type="ECO:0000313" key="6">
    <source>
        <dbReference type="EMBL" id="EGF82865.1"/>
    </source>
</evidence>
<dbReference type="STRING" id="684364.F4NWQ5"/>
<sequence length="862" mass="96730">MSSTSSYQSTNAMVDAFKNIQKGINGLTRSKSLASCNQYDFRPEPDVHIPIYSYSCVEWAFKKHSDVLPVQARGLFVRQVPDVPGSWMIVARGYDKFFNVGEVPTTTWDYIEKNAVGPYEITLKENGCIIFIAAVEGHILVTSKHALGPSKDSNREAPSHADMGERWLDTHLKQSGSTRKELAEFLTEHNITAVFELADDEFEEHILEYPPDRRGLYLHGINQNTPEFITWSVERLSVFAKRFGFFLVEFLIRDTVADIRALAEECGKTGSYKGRPIEGFVVRSQLNTHGLSKTSQQATYLFKIKYDEPYLMFREWREATMAILHGRADRFTPRHALTGNYMAWVVNKRKEKPHLFAKYTQMKGIIYTRNLFLREQGLKSICGSEILKLANESYVQTEHASLLPSTGTNGSTSISLNGIDSANQKILLVPIATVGIGKTTLARALANMFPIEHVQSDDIKSKKGTASLFLAKVINSFKTKDIVFADRNNHLYQHREKLSISFRGAYPNGKLVALDWGVEKADKNELIRLTTNRINSRGDNHQTLTSKDPKLRGIIHGFVNKRSRFDRLNPADSMFDQVISLNVKNSVAQNAELIIQALGWKSPDPSDMVSSVQFALEYKLPANQSLASISSAAQSINNRPKNTLPESTDANLVSLTQNLNISGLPKKKRPRYFAIKIAEDLEPILETLFSDSKLALDGFWSKLVKSGRVDAHRKNGWHVTLGFQNTGDIYNRYLEWWYRTAINGKINGSASLKSEPNSQIDALTLGDADKYLFSPMQPVQVCIKKIAWDGMLMAIEVTGTYPEMPCSNKIPHITVATINNSVKHVKSNLMLELANSGSTSLEIHTLTFPTEIVLNGTLEGMF</sequence>
<dbReference type="Pfam" id="PF08303">
    <property type="entry name" value="tRNA_lig_kinase"/>
    <property type="match status" value="1"/>
</dbReference>
<comment type="similarity">
    <text evidence="1">Belongs to the TRL1 family.</text>
</comment>
<feature type="domain" description="tRNA ligase kinase" evidence="4">
    <location>
        <begin position="427"/>
        <end position="583"/>
    </location>
</feature>
<keyword evidence="1" id="KW-0436">Ligase</keyword>